<reference evidence="2" key="2">
    <citation type="journal article" date="2015" name="Data Brief">
        <title>Shoot transcriptome of the giant reed, Arundo donax.</title>
        <authorList>
            <person name="Barrero R.A."/>
            <person name="Guerrero F.D."/>
            <person name="Moolhuijzen P."/>
            <person name="Goolsby J.A."/>
            <person name="Tidwell J."/>
            <person name="Bellgard S.E."/>
            <person name="Bellgard M.I."/>
        </authorList>
    </citation>
    <scope>NUCLEOTIDE SEQUENCE</scope>
    <source>
        <tissue evidence="2">Shoot tissue taken approximately 20 cm above the soil surface</tissue>
    </source>
</reference>
<reference evidence="2" key="1">
    <citation type="submission" date="2014-09" db="EMBL/GenBank/DDBJ databases">
        <authorList>
            <person name="Magalhaes I.L.F."/>
            <person name="Oliveira U."/>
            <person name="Santos F.R."/>
            <person name="Vidigal T.H.D.A."/>
            <person name="Brescovit A.D."/>
            <person name="Santos A.J."/>
        </authorList>
    </citation>
    <scope>NUCLEOTIDE SEQUENCE</scope>
    <source>
        <tissue evidence="2">Shoot tissue taken approximately 20 cm above the soil surface</tissue>
    </source>
</reference>
<feature type="region of interest" description="Disordered" evidence="1">
    <location>
        <begin position="1"/>
        <end position="64"/>
    </location>
</feature>
<name>A0A0A9EM73_ARUDO</name>
<evidence type="ECO:0000256" key="1">
    <source>
        <dbReference type="SAM" id="MobiDB-lite"/>
    </source>
</evidence>
<feature type="compositionally biased region" description="Basic and acidic residues" evidence="1">
    <location>
        <begin position="256"/>
        <end position="274"/>
    </location>
</feature>
<dbReference type="AlphaFoldDB" id="A0A0A9EM73"/>
<sequence length="294" mass="31635">MRPSPPTLRNSPPPTRPLPAQSPSSSPPTWGPAAAFASRRTTSITAPTPWTPGSGPPPSTISRSLTSGKIEYSCSCSDGPNNREPLRNPPDVVYNRVPTIRTWARVLTALRPFARERRWLGMVSVPTHSSARAAAAVSRCAGLPCRPRAPVAGRPCLFVRTRPLARAIQLFSLGAAPPCLWRPAAATCGNARTLHGHAQVRSVTRPHRNPPEEMTAPLETLALEGRRKRRTSECGRSNGEGGGRGGRQGFGGGCHGGEDDRALELSCRREKEEQPAALRGSQRFPRADLSESED</sequence>
<feature type="compositionally biased region" description="Basic and acidic residues" evidence="1">
    <location>
        <begin position="285"/>
        <end position="294"/>
    </location>
</feature>
<feature type="compositionally biased region" description="Pro residues" evidence="1">
    <location>
        <begin position="1"/>
        <end position="17"/>
    </location>
</feature>
<protein>
    <submittedName>
        <fullName evidence="2">Uncharacterized protein</fullName>
    </submittedName>
</protein>
<evidence type="ECO:0000313" key="2">
    <source>
        <dbReference type="EMBL" id="JAD97107.1"/>
    </source>
</evidence>
<accession>A0A0A9EM73</accession>
<dbReference type="EMBL" id="GBRH01200788">
    <property type="protein sequence ID" value="JAD97107.1"/>
    <property type="molecule type" value="Transcribed_RNA"/>
</dbReference>
<feature type="compositionally biased region" description="Gly residues" evidence="1">
    <location>
        <begin position="238"/>
        <end position="255"/>
    </location>
</feature>
<feature type="region of interest" description="Disordered" evidence="1">
    <location>
        <begin position="203"/>
        <end position="294"/>
    </location>
</feature>
<organism evidence="2">
    <name type="scientific">Arundo donax</name>
    <name type="common">Giant reed</name>
    <name type="synonym">Donax arundinaceus</name>
    <dbReference type="NCBI Taxonomy" id="35708"/>
    <lineage>
        <taxon>Eukaryota</taxon>
        <taxon>Viridiplantae</taxon>
        <taxon>Streptophyta</taxon>
        <taxon>Embryophyta</taxon>
        <taxon>Tracheophyta</taxon>
        <taxon>Spermatophyta</taxon>
        <taxon>Magnoliopsida</taxon>
        <taxon>Liliopsida</taxon>
        <taxon>Poales</taxon>
        <taxon>Poaceae</taxon>
        <taxon>PACMAD clade</taxon>
        <taxon>Arundinoideae</taxon>
        <taxon>Arundineae</taxon>
        <taxon>Arundo</taxon>
    </lineage>
</organism>
<proteinExistence type="predicted"/>